<feature type="compositionally biased region" description="Low complexity" evidence="2">
    <location>
        <begin position="534"/>
        <end position="556"/>
    </location>
</feature>
<dbReference type="AlphaFoldDB" id="A0A1X0NM63"/>
<comment type="caution">
    <text evidence="3">The sequence shown here is derived from an EMBL/GenBank/DDBJ whole genome shotgun (WGS) entry which is preliminary data.</text>
</comment>
<feature type="compositionally biased region" description="Basic and acidic residues" evidence="2">
    <location>
        <begin position="567"/>
        <end position="583"/>
    </location>
</feature>
<evidence type="ECO:0000256" key="1">
    <source>
        <dbReference type="SAM" id="Coils"/>
    </source>
</evidence>
<evidence type="ECO:0000256" key="2">
    <source>
        <dbReference type="SAM" id="MobiDB-lite"/>
    </source>
</evidence>
<dbReference type="EMBL" id="NBCO01000034">
    <property type="protein sequence ID" value="ORC85588.1"/>
    <property type="molecule type" value="Genomic_DNA"/>
</dbReference>
<feature type="region of interest" description="Disordered" evidence="2">
    <location>
        <begin position="686"/>
        <end position="726"/>
    </location>
</feature>
<dbReference type="GeneID" id="39988878"/>
<reference evidence="3 4" key="1">
    <citation type="submission" date="2017-03" db="EMBL/GenBank/DDBJ databases">
        <title>An alternative strategy for trypanosome survival in the mammalian bloodstream revealed through genome and transcriptome analysis of the ubiquitous bovine parasite Trypanosoma (Megatrypanum) theileri.</title>
        <authorList>
            <person name="Kelly S."/>
            <person name="Ivens A."/>
            <person name="Mott A."/>
            <person name="O'Neill E."/>
            <person name="Emms D."/>
            <person name="Macleod O."/>
            <person name="Voorheis P."/>
            <person name="Matthews J."/>
            <person name="Matthews K."/>
            <person name="Carrington M."/>
        </authorList>
    </citation>
    <scope>NUCLEOTIDE SEQUENCE [LARGE SCALE GENOMIC DNA]</scope>
    <source>
        <strain evidence="3">Edinburgh</strain>
    </source>
</reference>
<name>A0A1X0NM63_9TRYP</name>
<proteinExistence type="predicted"/>
<feature type="coiled-coil region" evidence="1">
    <location>
        <begin position="158"/>
        <end position="192"/>
    </location>
</feature>
<feature type="compositionally biased region" description="Basic and acidic residues" evidence="2">
    <location>
        <begin position="628"/>
        <end position="642"/>
    </location>
</feature>
<feature type="non-terminal residue" evidence="3">
    <location>
        <position position="726"/>
    </location>
</feature>
<evidence type="ECO:0000313" key="4">
    <source>
        <dbReference type="Proteomes" id="UP000192257"/>
    </source>
</evidence>
<dbReference type="VEuPathDB" id="TriTrypDB:TM35_000342000"/>
<gene>
    <name evidence="3" type="ORF">TM35_000342000</name>
</gene>
<keyword evidence="4" id="KW-1185">Reference proteome</keyword>
<accession>A0A1X0NM63</accession>
<feature type="region of interest" description="Disordered" evidence="2">
    <location>
        <begin position="516"/>
        <end position="668"/>
    </location>
</feature>
<evidence type="ECO:0000313" key="3">
    <source>
        <dbReference type="EMBL" id="ORC85588.1"/>
    </source>
</evidence>
<dbReference type="Proteomes" id="UP000192257">
    <property type="component" value="Unassembled WGS sequence"/>
</dbReference>
<feature type="compositionally biased region" description="Polar residues" evidence="2">
    <location>
        <begin position="597"/>
        <end position="608"/>
    </location>
</feature>
<sequence>MDAEVLTLSEKERKGTGINVDISTKIDEPRTVQIPVVNSLGEGEVIHASARAPPVAAPVILTGGMISPTTTQRCTNKAIDKSQSCKVPLNCYLNSSESLHHHVRLTKQNGEPKQRRVRSVSSSKMGRIVGAPYKESRSKRLRDQVMDARDIRSSYEQVLLLTRDNNECMKKLREKEEELKRLEVMVQNYRLQMVRGTPTVNNNVVKSASSELDPQIMRLVNENVNLDKRLREANAQITELKRDARVGYLHELKTELAVYQAEVVRLSSMMRGRCDKDLRKNSLGSRLRQALDSLQEKEKLVQDLRESLVKNTSALSESLEDAMRAKSTVLQLQEENEALLKELHMLRKTTLMLTQSQSELECTRNALREANGRLREFEQLLGVVDSPADLLAIIRERDALLSLLKEQQERYEREQKEFSRLQGETKQRLRDSLNEALQQERALAKDKEVQLRRSCMMWKKRYEQLALDSATEQDNLREELRVLKKREEERQEELHQLLNKIQPTMSEVHHHYEPYLQKGCESPSPKAQNTEIPTLTDTTSETSFATSSSSSYTGRTVIVNSNYNSKTETKQTDQKEIVLEQESRNLGPTGEDISLKLSENQHGSTNSKSSREHTEGTLNPPACDINAEADKEEKNISSRETRGNLSNSISDIAHKKSDVTQGTGKEEPLALSSSTELIMGLLGTDPKKNGKLISPADSNSALTTSAVETSMNSGAEKSEVFPGRPQ</sequence>
<dbReference type="RefSeq" id="XP_028879654.1">
    <property type="nucleotide sequence ID" value="XM_029029098.1"/>
</dbReference>
<protein>
    <submittedName>
        <fullName evidence="3">Flagellum transition zone component</fullName>
    </submittedName>
</protein>
<dbReference type="OrthoDB" id="248103at2759"/>
<feature type="coiled-coil region" evidence="1">
    <location>
        <begin position="216"/>
        <end position="500"/>
    </location>
</feature>
<keyword evidence="1" id="KW-0175">Coiled coil</keyword>
<feature type="compositionally biased region" description="Polar residues" evidence="2">
    <location>
        <begin position="696"/>
        <end position="715"/>
    </location>
</feature>
<organism evidence="3 4">
    <name type="scientific">Trypanosoma theileri</name>
    <dbReference type="NCBI Taxonomy" id="67003"/>
    <lineage>
        <taxon>Eukaryota</taxon>
        <taxon>Discoba</taxon>
        <taxon>Euglenozoa</taxon>
        <taxon>Kinetoplastea</taxon>
        <taxon>Metakinetoplastina</taxon>
        <taxon>Trypanosomatida</taxon>
        <taxon>Trypanosomatidae</taxon>
        <taxon>Trypanosoma</taxon>
    </lineage>
</organism>
<feature type="compositionally biased region" description="Basic and acidic residues" evidence="2">
    <location>
        <begin position="652"/>
        <end position="668"/>
    </location>
</feature>